<feature type="transmembrane region" description="Helical" evidence="7">
    <location>
        <begin position="237"/>
        <end position="257"/>
    </location>
</feature>
<feature type="transmembrane region" description="Helical" evidence="7">
    <location>
        <begin position="356"/>
        <end position="378"/>
    </location>
</feature>
<organism evidence="9 10">
    <name type="scientific">Streptomyces filamentosus</name>
    <name type="common">Streptomyces roseosporus</name>
    <dbReference type="NCBI Taxonomy" id="67294"/>
    <lineage>
        <taxon>Bacteria</taxon>
        <taxon>Bacillati</taxon>
        <taxon>Actinomycetota</taxon>
        <taxon>Actinomycetes</taxon>
        <taxon>Kitasatosporales</taxon>
        <taxon>Streptomycetaceae</taxon>
        <taxon>Streptomyces</taxon>
    </lineage>
</organism>
<feature type="transmembrane region" description="Helical" evidence="7">
    <location>
        <begin position="129"/>
        <end position="148"/>
    </location>
</feature>
<comment type="subcellular location">
    <subcellularLocation>
        <location evidence="1">Cell membrane</location>
        <topology evidence="1">Multi-pass membrane protein</topology>
    </subcellularLocation>
</comment>
<feature type="region of interest" description="Disordered" evidence="6">
    <location>
        <begin position="395"/>
        <end position="422"/>
    </location>
</feature>
<evidence type="ECO:0000256" key="7">
    <source>
        <dbReference type="SAM" id="Phobius"/>
    </source>
</evidence>
<dbReference type="Pfam" id="PF07690">
    <property type="entry name" value="MFS_1"/>
    <property type="match status" value="1"/>
</dbReference>
<dbReference type="PANTHER" id="PTHR43124">
    <property type="entry name" value="PURINE EFFLUX PUMP PBUE"/>
    <property type="match status" value="1"/>
</dbReference>
<dbReference type="NCBIfam" id="NF033135">
    <property type="entry name" value="cmx_cmrA"/>
    <property type="match status" value="1"/>
</dbReference>
<dbReference type="InterPro" id="IPR050189">
    <property type="entry name" value="MFS_Efflux_Transporters"/>
</dbReference>
<accession>A0ABY4V4W6</accession>
<feature type="domain" description="Major facilitator superfamily (MFS) profile" evidence="8">
    <location>
        <begin position="4"/>
        <end position="380"/>
    </location>
</feature>
<evidence type="ECO:0000256" key="6">
    <source>
        <dbReference type="SAM" id="MobiDB-lite"/>
    </source>
</evidence>
<feature type="compositionally biased region" description="Low complexity" evidence="6">
    <location>
        <begin position="403"/>
        <end position="422"/>
    </location>
</feature>
<dbReference type="EMBL" id="CP098609">
    <property type="protein sequence ID" value="USC51604.1"/>
    <property type="molecule type" value="Genomic_DNA"/>
</dbReference>
<keyword evidence="3 7" id="KW-0812">Transmembrane</keyword>
<feature type="transmembrane region" description="Helical" evidence="7">
    <location>
        <begin position="264"/>
        <end position="285"/>
    </location>
</feature>
<feature type="transmembrane region" description="Helical" evidence="7">
    <location>
        <begin position="70"/>
        <end position="88"/>
    </location>
</feature>
<evidence type="ECO:0000256" key="5">
    <source>
        <dbReference type="ARBA" id="ARBA00023136"/>
    </source>
</evidence>
<sequence>MPLAVYILGLSVFALGTSEFMLSGLLPPIADDMNVSIPQAGLLISAFAIGMVVGAPLLAVATLRLPRRTTLIALISVFGLGQIAGALAPTYEILFASRVVSALACAGFWAVGAAVAIAMVPVNQRARAMAVMIGGLSVANVLGVPLGAFLGEHLGWRSAFWAVGAASAVALVGVVTRIPHIPLPEKKPELKRELTIYRDRQVWLAIVITALAAGGVFCAFSYLAPLLTDVAGLGSGWVPWILGLFGVGALIGTMIGGRVADAHLFGVLLSGITASTVFLVALALFASSQVAVVALSFLLGLSAFFTAPALNARMFNVAGAAPTLAGATTTAAFNLGNTSGPWLGGTVIDLDFGFASTAWAGAAMTALALAAVGVALRLQRGGEGGRSRSRLIAKSAAADGATRAPGSPSVPSAPSAASARRP</sequence>
<feature type="transmembrane region" description="Helical" evidence="7">
    <location>
        <begin position="42"/>
        <end position="63"/>
    </location>
</feature>
<evidence type="ECO:0000256" key="1">
    <source>
        <dbReference type="ARBA" id="ARBA00004651"/>
    </source>
</evidence>
<evidence type="ECO:0000313" key="10">
    <source>
        <dbReference type="Proteomes" id="UP001056079"/>
    </source>
</evidence>
<dbReference type="PROSITE" id="PS50850">
    <property type="entry name" value="MFS"/>
    <property type="match status" value="1"/>
</dbReference>
<keyword evidence="5 7" id="KW-0472">Membrane</keyword>
<dbReference type="PANTHER" id="PTHR43124:SF3">
    <property type="entry name" value="CHLORAMPHENICOL EFFLUX PUMP RV0191"/>
    <property type="match status" value="1"/>
</dbReference>
<dbReference type="Gene3D" id="1.20.1250.20">
    <property type="entry name" value="MFS general substrate transporter like domains"/>
    <property type="match status" value="2"/>
</dbReference>
<feature type="transmembrane region" description="Helical" evidence="7">
    <location>
        <begin position="291"/>
        <end position="310"/>
    </location>
</feature>
<dbReference type="Proteomes" id="UP001056079">
    <property type="component" value="Chromosome"/>
</dbReference>
<evidence type="ECO:0000256" key="3">
    <source>
        <dbReference type="ARBA" id="ARBA00022692"/>
    </source>
</evidence>
<name>A0ABY4V4W6_STRFL</name>
<gene>
    <name evidence="9" type="ORF">K7395_15045</name>
</gene>
<feature type="transmembrane region" description="Helical" evidence="7">
    <location>
        <begin position="202"/>
        <end position="225"/>
    </location>
</feature>
<dbReference type="CDD" id="cd17324">
    <property type="entry name" value="MFS_NepI_like"/>
    <property type="match status" value="1"/>
</dbReference>
<protein>
    <submittedName>
        <fullName evidence="9">MFS transporter</fullName>
    </submittedName>
</protein>
<feature type="transmembrane region" description="Helical" evidence="7">
    <location>
        <begin position="160"/>
        <end position="181"/>
    </location>
</feature>
<dbReference type="InterPro" id="IPR036259">
    <property type="entry name" value="MFS_trans_sf"/>
</dbReference>
<keyword evidence="2" id="KW-1003">Cell membrane</keyword>
<keyword evidence="4 7" id="KW-1133">Transmembrane helix</keyword>
<keyword evidence="10" id="KW-1185">Reference proteome</keyword>
<reference evidence="9" key="1">
    <citation type="submission" date="2021-08" db="EMBL/GenBank/DDBJ databases">
        <title>DNA methylation of m4C regulates biosynthesis of daptomycin in Streptomyces roseosporus L30.</title>
        <authorList>
            <person name="Fang J.-L."/>
        </authorList>
    </citation>
    <scope>NUCLEOTIDE SEQUENCE</scope>
    <source>
        <strain evidence="9">L30</strain>
    </source>
</reference>
<evidence type="ECO:0000259" key="8">
    <source>
        <dbReference type="PROSITE" id="PS50850"/>
    </source>
</evidence>
<evidence type="ECO:0000256" key="2">
    <source>
        <dbReference type="ARBA" id="ARBA00022475"/>
    </source>
</evidence>
<dbReference type="InterPro" id="IPR011701">
    <property type="entry name" value="MFS"/>
</dbReference>
<dbReference type="SUPFAM" id="SSF103473">
    <property type="entry name" value="MFS general substrate transporter"/>
    <property type="match status" value="1"/>
</dbReference>
<evidence type="ECO:0000256" key="4">
    <source>
        <dbReference type="ARBA" id="ARBA00022989"/>
    </source>
</evidence>
<feature type="transmembrane region" description="Helical" evidence="7">
    <location>
        <begin position="317"/>
        <end position="336"/>
    </location>
</feature>
<proteinExistence type="predicted"/>
<feature type="transmembrane region" description="Helical" evidence="7">
    <location>
        <begin position="100"/>
        <end position="122"/>
    </location>
</feature>
<evidence type="ECO:0000313" key="9">
    <source>
        <dbReference type="EMBL" id="USC51604.1"/>
    </source>
</evidence>
<dbReference type="RefSeq" id="WP_006126532.1">
    <property type="nucleotide sequence ID" value="NZ_CP098609.1"/>
</dbReference>
<dbReference type="InterPro" id="IPR020846">
    <property type="entry name" value="MFS_dom"/>
</dbReference>